<reference evidence="2 3" key="1">
    <citation type="submission" date="2015-04" db="EMBL/GenBank/DDBJ databases">
        <title>Lasius niger genome sequencing.</title>
        <authorList>
            <person name="Konorov E.A."/>
            <person name="Nikitin M.A."/>
            <person name="Kirill M.V."/>
            <person name="Chang P."/>
        </authorList>
    </citation>
    <scope>NUCLEOTIDE SEQUENCE [LARGE SCALE GENOMIC DNA]</scope>
    <source>
        <tissue evidence="2">Whole</tissue>
    </source>
</reference>
<keyword evidence="3" id="KW-1185">Reference proteome</keyword>
<accession>A0A0J7K1X2</accession>
<name>A0A0J7K1X2_LASNI</name>
<dbReference type="Proteomes" id="UP000036403">
    <property type="component" value="Unassembled WGS sequence"/>
</dbReference>
<protein>
    <submittedName>
        <fullName evidence="2">Uncharacterized protein</fullName>
    </submittedName>
</protein>
<gene>
    <name evidence="2" type="ORF">RF55_18030</name>
</gene>
<evidence type="ECO:0000256" key="1">
    <source>
        <dbReference type="SAM" id="MobiDB-lite"/>
    </source>
</evidence>
<dbReference type="AlphaFoldDB" id="A0A0J7K1X2"/>
<feature type="region of interest" description="Disordered" evidence="1">
    <location>
        <begin position="1"/>
        <end position="55"/>
    </location>
</feature>
<comment type="caution">
    <text evidence="2">The sequence shown here is derived from an EMBL/GenBank/DDBJ whole genome shotgun (WGS) entry which is preliminary data.</text>
</comment>
<dbReference type="PaxDb" id="67767-A0A0J7K1X2"/>
<dbReference type="EMBL" id="LBMM01016852">
    <property type="protein sequence ID" value="KMQ84294.1"/>
    <property type="molecule type" value="Genomic_DNA"/>
</dbReference>
<evidence type="ECO:0000313" key="3">
    <source>
        <dbReference type="Proteomes" id="UP000036403"/>
    </source>
</evidence>
<feature type="compositionally biased region" description="Basic and acidic residues" evidence="1">
    <location>
        <begin position="22"/>
        <end position="36"/>
    </location>
</feature>
<evidence type="ECO:0000313" key="2">
    <source>
        <dbReference type="EMBL" id="KMQ84294.1"/>
    </source>
</evidence>
<organism evidence="2 3">
    <name type="scientific">Lasius niger</name>
    <name type="common">Black garden ant</name>
    <dbReference type="NCBI Taxonomy" id="67767"/>
    <lineage>
        <taxon>Eukaryota</taxon>
        <taxon>Metazoa</taxon>
        <taxon>Ecdysozoa</taxon>
        <taxon>Arthropoda</taxon>
        <taxon>Hexapoda</taxon>
        <taxon>Insecta</taxon>
        <taxon>Pterygota</taxon>
        <taxon>Neoptera</taxon>
        <taxon>Endopterygota</taxon>
        <taxon>Hymenoptera</taxon>
        <taxon>Apocrita</taxon>
        <taxon>Aculeata</taxon>
        <taxon>Formicoidea</taxon>
        <taxon>Formicidae</taxon>
        <taxon>Formicinae</taxon>
        <taxon>Lasius</taxon>
        <taxon>Lasius</taxon>
    </lineage>
</organism>
<feature type="compositionally biased region" description="Acidic residues" evidence="1">
    <location>
        <begin position="1"/>
        <end position="21"/>
    </location>
</feature>
<proteinExistence type="predicted"/>
<sequence length="131" mass="15189">MSFDEDIDENENRDENECIDESENRDKNINESKNTDENEGIYESKNTDESENIDENENVNIVFENDQQKENYVILALRQWALAGGIISMSKIDELLAKLQPVFNNLPKSYKTLLKTDDDIHITHFENGGQF</sequence>